<dbReference type="SUPFAM" id="SSF109854">
    <property type="entry name" value="DinB/YfiT-like putative metalloenzymes"/>
    <property type="match status" value="1"/>
</dbReference>
<dbReference type="AlphaFoldDB" id="A0A9Y2JWK4"/>
<organism evidence="1 2">
    <name type="scientific">Amycolatopsis mongoliensis</name>
    <dbReference type="NCBI Taxonomy" id="715475"/>
    <lineage>
        <taxon>Bacteria</taxon>
        <taxon>Bacillati</taxon>
        <taxon>Actinomycetota</taxon>
        <taxon>Actinomycetes</taxon>
        <taxon>Pseudonocardiales</taxon>
        <taxon>Pseudonocardiaceae</taxon>
        <taxon>Amycolatopsis</taxon>
    </lineage>
</organism>
<reference evidence="1 2" key="1">
    <citation type="submission" date="2023-06" db="EMBL/GenBank/DDBJ databases">
        <authorList>
            <person name="Oyuntsetseg B."/>
            <person name="Kim S.B."/>
        </authorList>
    </citation>
    <scope>NUCLEOTIDE SEQUENCE [LARGE SCALE GENOMIC DNA]</scope>
    <source>
        <strain evidence="1 2">4-36</strain>
    </source>
</reference>
<sequence length="174" mass="18908">MTDTDATLVVDGDEIPTLLSTLERIRRTFAWKCGGLDADRLRATTAASTMTLGGLLKHLAFVEADWFAVKLRGEPIGPPWDTAEPGSEWSTAAVDRPEELYALWEAAVVRSRAMVAAALAEGDAGQPGHFTWPDGRTPNLRRIIADMIEEYARHTGHADLLREAVDGLVGEDAP</sequence>
<dbReference type="EMBL" id="CP127295">
    <property type="protein sequence ID" value="WIY04822.1"/>
    <property type="molecule type" value="Genomic_DNA"/>
</dbReference>
<gene>
    <name evidence="1" type="ORF">QRX60_13590</name>
</gene>
<protein>
    <submittedName>
        <fullName evidence="1">DinB family protein</fullName>
    </submittedName>
</protein>
<dbReference type="Pfam" id="PF04978">
    <property type="entry name" value="MST"/>
    <property type="match status" value="1"/>
</dbReference>
<proteinExistence type="predicted"/>
<name>A0A9Y2JWK4_9PSEU</name>
<dbReference type="Proteomes" id="UP001239397">
    <property type="component" value="Chromosome"/>
</dbReference>
<evidence type="ECO:0000313" key="2">
    <source>
        <dbReference type="Proteomes" id="UP001239397"/>
    </source>
</evidence>
<dbReference type="Gene3D" id="1.20.120.450">
    <property type="entry name" value="dinb family like domain"/>
    <property type="match status" value="1"/>
</dbReference>
<dbReference type="KEGG" id="amog:QRX60_13590"/>
<dbReference type="InterPro" id="IPR007061">
    <property type="entry name" value="MST-like"/>
</dbReference>
<dbReference type="InterPro" id="IPR034660">
    <property type="entry name" value="DinB/YfiT-like"/>
</dbReference>
<accession>A0A9Y2JWK4</accession>
<dbReference type="RefSeq" id="WP_286001141.1">
    <property type="nucleotide sequence ID" value="NZ_CP127295.1"/>
</dbReference>
<evidence type="ECO:0000313" key="1">
    <source>
        <dbReference type="EMBL" id="WIY04822.1"/>
    </source>
</evidence>
<keyword evidence="2" id="KW-1185">Reference proteome</keyword>